<keyword evidence="2" id="KW-1185">Reference proteome</keyword>
<evidence type="ECO:0000313" key="2">
    <source>
        <dbReference type="Proteomes" id="UP000026961"/>
    </source>
</evidence>
<dbReference type="HOGENOM" id="CLU_1780336_0_0_1"/>
<proteinExistence type="predicted"/>
<evidence type="ECO:0000313" key="1">
    <source>
        <dbReference type="EnsemblPlants" id="OGLUM07G09410.1"/>
    </source>
</evidence>
<reference evidence="1" key="1">
    <citation type="submission" date="2015-04" db="UniProtKB">
        <authorList>
            <consortium name="EnsemblPlants"/>
        </authorList>
    </citation>
    <scope>IDENTIFICATION</scope>
</reference>
<organism evidence="1">
    <name type="scientific">Oryza glumipatula</name>
    <dbReference type="NCBI Taxonomy" id="40148"/>
    <lineage>
        <taxon>Eukaryota</taxon>
        <taxon>Viridiplantae</taxon>
        <taxon>Streptophyta</taxon>
        <taxon>Embryophyta</taxon>
        <taxon>Tracheophyta</taxon>
        <taxon>Spermatophyta</taxon>
        <taxon>Magnoliopsida</taxon>
        <taxon>Liliopsida</taxon>
        <taxon>Poales</taxon>
        <taxon>Poaceae</taxon>
        <taxon>BOP clade</taxon>
        <taxon>Oryzoideae</taxon>
        <taxon>Oryzeae</taxon>
        <taxon>Oryzinae</taxon>
        <taxon>Oryza</taxon>
    </lineage>
</organism>
<dbReference type="EnsemblPlants" id="OGLUM07G09410.1">
    <property type="protein sequence ID" value="OGLUM07G09410.1"/>
    <property type="gene ID" value="OGLUM07G09410"/>
</dbReference>
<sequence length="146" mass="16041">MFAFSFGAGRARGVALDGVPGVRSTTVGYISVADDPSHLLQSHCATIFADGHPPEELSGRALNREIEPFFFKSGRWLSSSITRSRPEDRKEPTPSPCCFRRRRDVPRSVVVVQALSAQARTQVSTQAPRRGTCIHSIHTETSWSST</sequence>
<dbReference type="Proteomes" id="UP000026961">
    <property type="component" value="Chromosome 7"/>
</dbReference>
<dbReference type="AlphaFoldDB" id="A0A0E0AI65"/>
<dbReference type="Gramene" id="OGLUM07G09410.1">
    <property type="protein sequence ID" value="OGLUM07G09410.1"/>
    <property type="gene ID" value="OGLUM07G09410"/>
</dbReference>
<reference evidence="1" key="2">
    <citation type="submission" date="2018-05" db="EMBL/GenBank/DDBJ databases">
        <title>OgluRS3 (Oryza glumaepatula Reference Sequence Version 3).</title>
        <authorList>
            <person name="Zhang J."/>
            <person name="Kudrna D."/>
            <person name="Lee S."/>
            <person name="Talag J."/>
            <person name="Welchert J."/>
            <person name="Wing R.A."/>
        </authorList>
    </citation>
    <scope>NUCLEOTIDE SEQUENCE [LARGE SCALE GENOMIC DNA]</scope>
</reference>
<accession>A0A0E0AI65</accession>
<name>A0A0E0AI65_9ORYZ</name>
<protein>
    <submittedName>
        <fullName evidence="1">Uncharacterized protein</fullName>
    </submittedName>
</protein>